<dbReference type="SUPFAM" id="SSF53474">
    <property type="entry name" value="alpha/beta-Hydrolases"/>
    <property type="match status" value="1"/>
</dbReference>
<feature type="transmembrane region" description="Helical" evidence="10">
    <location>
        <begin position="26"/>
        <end position="43"/>
    </location>
</feature>
<accession>A0AAD8NYC1</accession>
<dbReference type="AlphaFoldDB" id="A0AAD8NYC1"/>
<dbReference type="InterPro" id="IPR001563">
    <property type="entry name" value="Peptidase_S10"/>
</dbReference>
<dbReference type="Pfam" id="PF13578">
    <property type="entry name" value="Methyltransf_24"/>
    <property type="match status" value="1"/>
</dbReference>
<evidence type="ECO:0008006" key="13">
    <source>
        <dbReference type="Google" id="ProtNLM"/>
    </source>
</evidence>
<reference evidence="11" key="1">
    <citation type="journal article" date="2023" name="bioRxiv">
        <title>Improved chromosome-level genome assembly for marigold (Tagetes erecta).</title>
        <authorList>
            <person name="Jiang F."/>
            <person name="Yuan L."/>
            <person name="Wang S."/>
            <person name="Wang H."/>
            <person name="Xu D."/>
            <person name="Wang A."/>
            <person name="Fan W."/>
        </authorList>
    </citation>
    <scope>NUCLEOTIDE SEQUENCE</scope>
    <source>
        <strain evidence="11">WSJ</strain>
        <tissue evidence="11">Leaf</tissue>
    </source>
</reference>
<keyword evidence="7" id="KW-0378">Hydrolase</keyword>
<evidence type="ECO:0000256" key="5">
    <source>
        <dbReference type="ARBA" id="ARBA00022670"/>
    </source>
</evidence>
<keyword evidence="9" id="KW-0325">Glycoprotein</keyword>
<proteinExistence type="inferred from homology"/>
<evidence type="ECO:0000256" key="7">
    <source>
        <dbReference type="ARBA" id="ARBA00022801"/>
    </source>
</evidence>
<dbReference type="InterPro" id="IPR029063">
    <property type="entry name" value="SAM-dependent_MTases_sf"/>
</dbReference>
<dbReference type="FunFam" id="3.40.50.11320:FF:000001">
    <property type="entry name" value="Carboxypeptidase"/>
    <property type="match status" value="1"/>
</dbReference>
<comment type="subcellular location">
    <subcellularLocation>
        <location evidence="1">Secreted</location>
    </subcellularLocation>
</comment>
<name>A0AAD8NYC1_TARER</name>
<evidence type="ECO:0000256" key="6">
    <source>
        <dbReference type="ARBA" id="ARBA00022729"/>
    </source>
</evidence>
<keyword evidence="4" id="KW-0121">Carboxypeptidase</keyword>
<comment type="caution">
    <text evidence="11">The sequence shown here is derived from an EMBL/GenBank/DDBJ whole genome shotgun (WGS) entry which is preliminary data.</text>
</comment>
<keyword evidence="6" id="KW-0732">Signal</keyword>
<dbReference type="PROSITE" id="PS00560">
    <property type="entry name" value="CARBOXYPEPT_SER_HIS"/>
    <property type="match status" value="1"/>
</dbReference>
<dbReference type="Proteomes" id="UP001229421">
    <property type="component" value="Unassembled WGS sequence"/>
</dbReference>
<dbReference type="GO" id="GO:0006508">
    <property type="term" value="P:proteolysis"/>
    <property type="evidence" value="ECO:0007669"/>
    <property type="project" value="UniProtKB-KW"/>
</dbReference>
<evidence type="ECO:0000313" key="12">
    <source>
        <dbReference type="Proteomes" id="UP001229421"/>
    </source>
</evidence>
<dbReference type="InterPro" id="IPR033124">
    <property type="entry name" value="Ser_caboxypep_his_AS"/>
</dbReference>
<dbReference type="Pfam" id="PF00450">
    <property type="entry name" value="Peptidase_S10"/>
    <property type="match status" value="1"/>
</dbReference>
<evidence type="ECO:0000256" key="2">
    <source>
        <dbReference type="ARBA" id="ARBA00009431"/>
    </source>
</evidence>
<dbReference type="Gene3D" id="6.10.250.940">
    <property type="match status" value="1"/>
</dbReference>
<keyword evidence="10" id="KW-1133">Transmembrane helix</keyword>
<evidence type="ECO:0000256" key="8">
    <source>
        <dbReference type="ARBA" id="ARBA00023157"/>
    </source>
</evidence>
<dbReference type="InterPro" id="IPR018202">
    <property type="entry name" value="Ser_caboxypep_ser_AS"/>
</dbReference>
<evidence type="ECO:0000256" key="3">
    <source>
        <dbReference type="ARBA" id="ARBA00022525"/>
    </source>
</evidence>
<evidence type="ECO:0000256" key="4">
    <source>
        <dbReference type="ARBA" id="ARBA00022645"/>
    </source>
</evidence>
<dbReference type="PROSITE" id="PS00131">
    <property type="entry name" value="CARBOXYPEPT_SER_SER"/>
    <property type="match status" value="1"/>
</dbReference>
<keyword evidence="8" id="KW-1015">Disulfide bond</keyword>
<keyword evidence="10" id="KW-0812">Transmembrane</keyword>
<dbReference type="InterPro" id="IPR029058">
    <property type="entry name" value="AB_hydrolase_fold"/>
</dbReference>
<evidence type="ECO:0000313" key="11">
    <source>
        <dbReference type="EMBL" id="KAK1425314.1"/>
    </source>
</evidence>
<keyword evidence="12" id="KW-1185">Reference proteome</keyword>
<dbReference type="PRINTS" id="PR00724">
    <property type="entry name" value="CRBOXYPTASEC"/>
</dbReference>
<dbReference type="Gene3D" id="3.40.50.11320">
    <property type="match status" value="1"/>
</dbReference>
<keyword evidence="5" id="KW-0645">Protease</keyword>
<protein>
    <recommendedName>
        <fullName evidence="13">Carboxypeptidase</fullName>
    </recommendedName>
</protein>
<dbReference type="SUPFAM" id="SSF53335">
    <property type="entry name" value="S-adenosyl-L-methionine-dependent methyltransferases"/>
    <property type="match status" value="1"/>
</dbReference>
<sequence length="799" mass="90606">MITPFSATVTGWITSTFHHRGFAKPALYFLFILLSYYLGYLSANVNNPSYDHPPPPRTADTDHYKFQTRCVDPVPPQHVRQTIIDRVFNGSSPYQHFPQAHIKPFLRHQRIKGWGSTGLVFRNLIQKVEPRTIIEIGTFLGASAIHMAELTRQLGLQTQIVCIDDFRGWPGLPKRFQDIKMVNGDTMLLYQFMQNVVSVNGTENIIFLPFSTGSTLEKLCEWGVFADLIEVDAGHDFHSAWSDINRAYKLLKPGGILFGHDYFTVADNRGVRRAVNMFARVKGLRVKADGQHWGECKIDLTTHVTYNLWDLIISLTFFSSSLCLTHAHNKQTQALDNLYRTKRSGDSAIDTSNFKPPQDVKTDRVVLSQEGHKEKDKIERWPGQPMVNFDQYGGYVTVNESGGRAFYYYFVEAEESKESLPLLLWLNGGPGCSSLSYGAMQELGPFRVNSDGKTLYRNKFAWNHAANVLFVESPAGVGFSYSNISSYYNECGDESTAEDNYVFLLNWLERFSEYKDRDFYISGESYAGHYVPQLAHTILHYNKMANKTLINLKGILIGNAVINDETDELGMYDYFQTHALISDETSDQIHKHCDFSANATEETYECKKAMDVADHDSSDHINIYNIYAPLCLSQDLTSNPKRMSDVIDPCSEYYTHVYMNREDVQDAIHANVTKLDHDWEPCSDIIRQWGDSPSTIIPLLKEFMENNLRVWVFSGDTDGRVPVTSTKYSLNLMNLPVKTSWHPWLYQGEMGGFAQVYEGDLTFATVLGAGHQVPSYKPKNALALVTHFLTGEPLDGPGN</sequence>
<dbReference type="GO" id="GO:0004185">
    <property type="term" value="F:serine-type carboxypeptidase activity"/>
    <property type="evidence" value="ECO:0007669"/>
    <property type="project" value="InterPro"/>
</dbReference>
<dbReference type="Gene3D" id="3.40.50.150">
    <property type="entry name" value="Vaccinia Virus protein VP39"/>
    <property type="match status" value="1"/>
</dbReference>
<comment type="similarity">
    <text evidence="2">Belongs to the peptidase S10 family.</text>
</comment>
<keyword evidence="10" id="KW-0472">Membrane</keyword>
<keyword evidence="3" id="KW-0964">Secreted</keyword>
<evidence type="ECO:0000256" key="9">
    <source>
        <dbReference type="ARBA" id="ARBA00023180"/>
    </source>
</evidence>
<dbReference type="PANTHER" id="PTHR37909:SF1">
    <property type="entry name" value="S-ADENOSYL-L-METHIONINE-DEPENDENT METHYLTRANSFERASES SUPERFAMILY PROTEIN"/>
    <property type="match status" value="1"/>
</dbReference>
<evidence type="ECO:0000256" key="1">
    <source>
        <dbReference type="ARBA" id="ARBA00004613"/>
    </source>
</evidence>
<dbReference type="Gene3D" id="3.40.50.1820">
    <property type="entry name" value="alpha/beta hydrolase"/>
    <property type="match status" value="1"/>
</dbReference>
<dbReference type="FunFam" id="3.40.50.1820:FF:000030">
    <property type="entry name" value="Carboxypeptidase"/>
    <property type="match status" value="1"/>
</dbReference>
<evidence type="ECO:0000256" key="10">
    <source>
        <dbReference type="SAM" id="Phobius"/>
    </source>
</evidence>
<dbReference type="PANTHER" id="PTHR37909">
    <property type="entry name" value="S-ADENOSYL-L-METHIONINE-DEPENDENT METHYLTRANSFERASES SUPERFAMILY PROTEIN"/>
    <property type="match status" value="1"/>
</dbReference>
<dbReference type="GO" id="GO:0005576">
    <property type="term" value="C:extracellular region"/>
    <property type="evidence" value="ECO:0007669"/>
    <property type="project" value="UniProtKB-SubCell"/>
</dbReference>
<gene>
    <name evidence="11" type="ORF">QVD17_20665</name>
</gene>
<dbReference type="EMBL" id="JAUHHV010000005">
    <property type="protein sequence ID" value="KAK1425314.1"/>
    <property type="molecule type" value="Genomic_DNA"/>
</dbReference>
<organism evidence="11 12">
    <name type="scientific">Tagetes erecta</name>
    <name type="common">African marigold</name>
    <dbReference type="NCBI Taxonomy" id="13708"/>
    <lineage>
        <taxon>Eukaryota</taxon>
        <taxon>Viridiplantae</taxon>
        <taxon>Streptophyta</taxon>
        <taxon>Embryophyta</taxon>
        <taxon>Tracheophyta</taxon>
        <taxon>Spermatophyta</taxon>
        <taxon>Magnoliopsida</taxon>
        <taxon>eudicotyledons</taxon>
        <taxon>Gunneridae</taxon>
        <taxon>Pentapetalae</taxon>
        <taxon>asterids</taxon>
        <taxon>campanulids</taxon>
        <taxon>Asterales</taxon>
        <taxon>Asteraceae</taxon>
        <taxon>Asteroideae</taxon>
        <taxon>Heliantheae alliance</taxon>
        <taxon>Tageteae</taxon>
        <taxon>Tagetes</taxon>
    </lineage>
</organism>